<keyword evidence="2" id="KW-1185">Reference proteome</keyword>
<dbReference type="AlphaFoldDB" id="A0A976ILX8"/>
<accession>A0A976ILX8</accession>
<dbReference type="Proteomes" id="UP000294530">
    <property type="component" value="Unassembled WGS sequence"/>
</dbReference>
<evidence type="ECO:0000313" key="1">
    <source>
        <dbReference type="EMBL" id="TDH74178.1"/>
    </source>
</evidence>
<gene>
    <name evidence="1" type="ORF">CCR75_006233</name>
</gene>
<organism evidence="1 2">
    <name type="scientific">Bremia lactucae</name>
    <name type="common">Lettuce downy mildew</name>
    <dbReference type="NCBI Taxonomy" id="4779"/>
    <lineage>
        <taxon>Eukaryota</taxon>
        <taxon>Sar</taxon>
        <taxon>Stramenopiles</taxon>
        <taxon>Oomycota</taxon>
        <taxon>Peronosporomycetes</taxon>
        <taxon>Peronosporales</taxon>
        <taxon>Peronosporaceae</taxon>
        <taxon>Bremia</taxon>
    </lineage>
</organism>
<dbReference type="KEGG" id="blac:94349974"/>
<protein>
    <submittedName>
        <fullName evidence="1">Uncharacterized protein</fullName>
    </submittedName>
</protein>
<dbReference type="EMBL" id="SHOA02000011">
    <property type="protein sequence ID" value="TDH74178.1"/>
    <property type="molecule type" value="Genomic_DNA"/>
</dbReference>
<reference evidence="1 2" key="1">
    <citation type="journal article" date="2021" name="Genome Biol.">
        <title>AFLAP: assembly-free linkage analysis pipeline using k-mers from genome sequencing data.</title>
        <authorList>
            <person name="Fletcher K."/>
            <person name="Zhang L."/>
            <person name="Gil J."/>
            <person name="Han R."/>
            <person name="Cavanaugh K."/>
            <person name="Michelmore R."/>
        </authorList>
    </citation>
    <scope>NUCLEOTIDE SEQUENCE [LARGE SCALE GENOMIC DNA]</scope>
    <source>
        <strain evidence="1 2">SF5</strain>
    </source>
</reference>
<sequence length="100" mass="11227">MLGVNGSTQGTHKCNSKFQDQLYRELAAKSLHPLVDRNYLGFKCCCFSFNEATETTTSDSKEELLYCIIKQRCSSDVVSRTIAIGCRWNIFSRAMAIDCG</sequence>
<dbReference type="GeneID" id="94349974"/>
<name>A0A976ILX8_BRELC</name>
<dbReference type="OrthoDB" id="165198at2759"/>
<proteinExistence type="predicted"/>
<comment type="caution">
    <text evidence="1">The sequence shown here is derived from an EMBL/GenBank/DDBJ whole genome shotgun (WGS) entry which is preliminary data.</text>
</comment>
<dbReference type="RefSeq" id="XP_067823676.1">
    <property type="nucleotide sequence ID" value="XM_067964303.1"/>
</dbReference>
<evidence type="ECO:0000313" key="2">
    <source>
        <dbReference type="Proteomes" id="UP000294530"/>
    </source>
</evidence>